<comment type="pathway">
    <text evidence="1 5">Carotenoid biosynthesis.</text>
</comment>
<dbReference type="RefSeq" id="WP_068647288.1">
    <property type="nucleotide sequence ID" value="NZ_CP043611.1"/>
</dbReference>
<evidence type="ECO:0000259" key="6">
    <source>
        <dbReference type="Pfam" id="PF01593"/>
    </source>
</evidence>
<organism evidence="7 8">
    <name type="scientific">Paenibacillus antarcticus</name>
    <dbReference type="NCBI Taxonomy" id="253703"/>
    <lineage>
        <taxon>Bacteria</taxon>
        <taxon>Bacillati</taxon>
        <taxon>Bacillota</taxon>
        <taxon>Bacilli</taxon>
        <taxon>Bacillales</taxon>
        <taxon>Paenibacillaceae</taxon>
        <taxon>Paenibacillus</taxon>
    </lineage>
</organism>
<dbReference type="PANTHER" id="PTHR43734">
    <property type="entry name" value="PHYTOENE DESATURASE"/>
    <property type="match status" value="1"/>
</dbReference>
<dbReference type="EMBL" id="LVJI01000006">
    <property type="protein sequence ID" value="OAB47652.1"/>
    <property type="molecule type" value="Genomic_DNA"/>
</dbReference>
<dbReference type="GO" id="GO:0016117">
    <property type="term" value="P:carotenoid biosynthetic process"/>
    <property type="evidence" value="ECO:0007669"/>
    <property type="project" value="UniProtKB-KW"/>
</dbReference>
<accession>A0A168QD68</accession>
<evidence type="ECO:0000256" key="5">
    <source>
        <dbReference type="RuleBase" id="RU362075"/>
    </source>
</evidence>
<keyword evidence="8" id="KW-1185">Reference proteome</keyword>
<keyword evidence="3 5" id="KW-0560">Oxidoreductase</keyword>
<keyword evidence="2 5" id="KW-0125">Carotenoid biosynthesis</keyword>
<dbReference type="PRINTS" id="PR00419">
    <property type="entry name" value="ADXRDTASE"/>
</dbReference>
<dbReference type="NCBIfam" id="TIGR02734">
    <property type="entry name" value="crtI_fam"/>
    <property type="match status" value="1"/>
</dbReference>
<evidence type="ECO:0000256" key="4">
    <source>
        <dbReference type="ARBA" id="ARBA00038322"/>
    </source>
</evidence>
<evidence type="ECO:0000313" key="8">
    <source>
        <dbReference type="Proteomes" id="UP000077355"/>
    </source>
</evidence>
<gene>
    <name evidence="7" type="ORF">PBAT_05425</name>
</gene>
<name>A0A168QD68_9BACL</name>
<comment type="caution">
    <text evidence="7">The sequence shown here is derived from an EMBL/GenBank/DDBJ whole genome shotgun (WGS) entry which is preliminary data.</text>
</comment>
<protein>
    <submittedName>
        <fullName evidence="7">Phytoene desaturase</fullName>
    </submittedName>
</protein>
<dbReference type="Proteomes" id="UP000077355">
    <property type="component" value="Unassembled WGS sequence"/>
</dbReference>
<sequence>MTRVAIIGGGIGGLTSALLLHKQGIDVTVFERSSKVGGRIVFEEEGPYRIDQGPTIVLLPEMIHSILEEAGISRDRLELLRCDPLYRIHYHDGKALTKRADTQAQVTEIESIFPGEGRGFKRFMADLDAMYPAGQAGFLEKGFQRKRDFFTPKLMYLMLKMQAHKSIRGAVGQYFRSEELKDAYSLQSLYIGGSPFETPGIYSLLPYAEHKYGVWMVKGGYGSLPELLSEELVTRKIPFQLNTEVESIIVKNAKFTGVKVNGQIESFDAVIYNGEFPHLKGLIEGSEVPAKKKVFRPSSGCVLVYLGVERRWEESMTHQFFLPPSLNTSLREIFLERKIASSPSFYVFNPVALDEKAAPSGHSVMYFLIPVPDAQGVDWDIEVPSLVDKVLQEAEDRGFQGLREAIRWKKIRTPQDAEQDGLFGGGSFGIAPTLSQSGVFRPQSRPYSIEGLYTAGASVHPGGGVPIVMQGARLAVNQLMKEMSL</sequence>
<dbReference type="InterPro" id="IPR036188">
    <property type="entry name" value="FAD/NAD-bd_sf"/>
</dbReference>
<evidence type="ECO:0000256" key="1">
    <source>
        <dbReference type="ARBA" id="ARBA00004829"/>
    </source>
</evidence>
<evidence type="ECO:0000256" key="3">
    <source>
        <dbReference type="ARBA" id="ARBA00023002"/>
    </source>
</evidence>
<dbReference type="InterPro" id="IPR002937">
    <property type="entry name" value="Amino_oxidase"/>
</dbReference>
<dbReference type="SUPFAM" id="SSF51905">
    <property type="entry name" value="FAD/NAD(P)-binding domain"/>
    <property type="match status" value="1"/>
</dbReference>
<evidence type="ECO:0000256" key="2">
    <source>
        <dbReference type="ARBA" id="ARBA00022746"/>
    </source>
</evidence>
<proteinExistence type="inferred from homology"/>
<feature type="domain" description="Amine oxidase" evidence="6">
    <location>
        <begin position="11"/>
        <end position="479"/>
    </location>
</feature>
<dbReference type="OrthoDB" id="9814556at2"/>
<dbReference type="PANTHER" id="PTHR43734:SF1">
    <property type="entry name" value="PHYTOENE DESATURASE"/>
    <property type="match status" value="1"/>
</dbReference>
<dbReference type="Pfam" id="PF01593">
    <property type="entry name" value="Amino_oxidase"/>
    <property type="match status" value="1"/>
</dbReference>
<reference evidence="7 8" key="1">
    <citation type="submission" date="2016-03" db="EMBL/GenBank/DDBJ databases">
        <title>Draft genome sequence of Paenibacillus antarcticus CECT 5836.</title>
        <authorList>
            <person name="Shin S.-K."/>
            <person name="Yi H."/>
        </authorList>
    </citation>
    <scope>NUCLEOTIDE SEQUENCE [LARGE SCALE GENOMIC DNA]</scope>
    <source>
        <strain evidence="7 8">CECT 5836</strain>
    </source>
</reference>
<dbReference type="AlphaFoldDB" id="A0A168QD68"/>
<dbReference type="Gene3D" id="3.50.50.60">
    <property type="entry name" value="FAD/NAD(P)-binding domain"/>
    <property type="match status" value="2"/>
</dbReference>
<evidence type="ECO:0000313" key="7">
    <source>
        <dbReference type="EMBL" id="OAB47652.1"/>
    </source>
</evidence>
<dbReference type="InterPro" id="IPR014105">
    <property type="entry name" value="Carotenoid/retinoid_OxRdtase"/>
</dbReference>
<dbReference type="GO" id="GO:0016491">
    <property type="term" value="F:oxidoreductase activity"/>
    <property type="evidence" value="ECO:0007669"/>
    <property type="project" value="UniProtKB-KW"/>
</dbReference>
<comment type="similarity">
    <text evidence="4">Belongs to the carotenoid/retinoid oxidoreductase family. CrtN subfamily.</text>
</comment>